<feature type="region of interest" description="Disordered" evidence="1">
    <location>
        <begin position="1"/>
        <end position="21"/>
    </location>
</feature>
<proteinExistence type="predicted"/>
<dbReference type="EMBL" id="JBJJXI010000183">
    <property type="protein sequence ID" value="KAL3383690.1"/>
    <property type="molecule type" value="Genomic_DNA"/>
</dbReference>
<accession>A0ABD2VSI5</accession>
<organism evidence="2 3">
    <name type="scientific">Trichogramma kaykai</name>
    <dbReference type="NCBI Taxonomy" id="54128"/>
    <lineage>
        <taxon>Eukaryota</taxon>
        <taxon>Metazoa</taxon>
        <taxon>Ecdysozoa</taxon>
        <taxon>Arthropoda</taxon>
        <taxon>Hexapoda</taxon>
        <taxon>Insecta</taxon>
        <taxon>Pterygota</taxon>
        <taxon>Neoptera</taxon>
        <taxon>Endopterygota</taxon>
        <taxon>Hymenoptera</taxon>
        <taxon>Apocrita</taxon>
        <taxon>Proctotrupomorpha</taxon>
        <taxon>Chalcidoidea</taxon>
        <taxon>Trichogrammatidae</taxon>
        <taxon>Trichogramma</taxon>
    </lineage>
</organism>
<reference evidence="2 3" key="1">
    <citation type="journal article" date="2024" name="bioRxiv">
        <title>A reference genome for Trichogramma kaykai: A tiny desert-dwelling parasitoid wasp with competing sex-ratio distorters.</title>
        <authorList>
            <person name="Culotta J."/>
            <person name="Lindsey A.R."/>
        </authorList>
    </citation>
    <scope>NUCLEOTIDE SEQUENCE [LARGE SCALE GENOMIC DNA]</scope>
    <source>
        <strain evidence="2 3">KSX58</strain>
    </source>
</reference>
<gene>
    <name evidence="2" type="ORF">TKK_020452</name>
</gene>
<keyword evidence="3" id="KW-1185">Reference proteome</keyword>
<evidence type="ECO:0000313" key="3">
    <source>
        <dbReference type="Proteomes" id="UP001627154"/>
    </source>
</evidence>
<name>A0ABD2VSI5_9HYME</name>
<evidence type="ECO:0000256" key="1">
    <source>
        <dbReference type="SAM" id="MobiDB-lite"/>
    </source>
</evidence>
<feature type="compositionally biased region" description="Basic and acidic residues" evidence="1">
    <location>
        <begin position="1"/>
        <end position="11"/>
    </location>
</feature>
<comment type="caution">
    <text evidence="2">The sequence shown here is derived from an EMBL/GenBank/DDBJ whole genome shotgun (WGS) entry which is preliminary data.</text>
</comment>
<sequence length="93" mass="10356">MTLTRKSEPIKSDGVPGSSWRLRRRKPHYGEPLFLSLSYSRLIAVAISVAVKSTQRSGECSFLSRLIQAVSHSTPYSCKAHRKFCSQATICPT</sequence>
<dbReference type="Proteomes" id="UP001627154">
    <property type="component" value="Unassembled WGS sequence"/>
</dbReference>
<evidence type="ECO:0000313" key="2">
    <source>
        <dbReference type="EMBL" id="KAL3383690.1"/>
    </source>
</evidence>
<dbReference type="AlphaFoldDB" id="A0ABD2VSI5"/>
<protein>
    <submittedName>
        <fullName evidence="2">Uncharacterized protein</fullName>
    </submittedName>
</protein>